<evidence type="ECO:0000259" key="1">
    <source>
        <dbReference type="Pfam" id="PF00078"/>
    </source>
</evidence>
<dbReference type="AlphaFoldDB" id="A0AAE1X3M9"/>
<dbReference type="PANTHER" id="PTHR46890">
    <property type="entry name" value="NON-LTR RETROLELEMENT REVERSE TRANSCRIPTASE-LIKE PROTEIN-RELATED"/>
    <property type="match status" value="1"/>
</dbReference>
<feature type="domain" description="Reverse transcriptase" evidence="1">
    <location>
        <begin position="23"/>
        <end position="138"/>
    </location>
</feature>
<dbReference type="Pfam" id="PF00078">
    <property type="entry name" value="RVT_1"/>
    <property type="match status" value="1"/>
</dbReference>
<dbReference type="InterPro" id="IPR000477">
    <property type="entry name" value="RT_dom"/>
</dbReference>
<name>A0AAE1X3M9_9LAMI</name>
<dbReference type="InterPro" id="IPR052343">
    <property type="entry name" value="Retrotransposon-Effector_Assoc"/>
</dbReference>
<reference evidence="2" key="1">
    <citation type="submission" date="2020-06" db="EMBL/GenBank/DDBJ databases">
        <authorList>
            <person name="Li T."/>
            <person name="Hu X."/>
            <person name="Zhang T."/>
            <person name="Song X."/>
            <person name="Zhang H."/>
            <person name="Dai N."/>
            <person name="Sheng W."/>
            <person name="Hou X."/>
            <person name="Wei L."/>
        </authorList>
    </citation>
    <scope>NUCLEOTIDE SEQUENCE</scope>
    <source>
        <strain evidence="2">K16</strain>
        <tissue evidence="2">Leaf</tissue>
    </source>
</reference>
<dbReference type="PANTHER" id="PTHR46890:SF48">
    <property type="entry name" value="RNA-DIRECTED DNA POLYMERASE"/>
    <property type="match status" value="1"/>
</dbReference>
<dbReference type="EMBL" id="JACGWL010000004">
    <property type="protein sequence ID" value="KAK4404516.1"/>
    <property type="molecule type" value="Genomic_DNA"/>
</dbReference>
<sequence>MFRQLNQTIIALVPKFEHSPSVVDYRLISCYNVIYKVITKIIADRLSPALEHLIDSSKATFVRGGNITDNIFLTQEIVRLYLRKGISPRCTINIDLLALNDSLHGFFSGKKGLKQGDPMSPALFLLCMEFFSRLIKRNTSNSNFNFPPKMRKFFIRRKKADWVSDTFNPGMLLSLPESYETFIARQTCYGLNVSMSGSAYGGVVQHLDYGNDWQHGTDLPSYRRIHRARCALTVMNRPNISSSNASSVIMFGRIFDSDLASPDACEPFSVRSSGSRKGKWTPLCRIKCGILLWHARSQPLEAPKRNCL</sequence>
<comment type="caution">
    <text evidence="2">The sequence shown here is derived from an EMBL/GenBank/DDBJ whole genome shotgun (WGS) entry which is preliminary data.</text>
</comment>
<organism evidence="2 3">
    <name type="scientific">Sesamum angolense</name>
    <dbReference type="NCBI Taxonomy" id="2727404"/>
    <lineage>
        <taxon>Eukaryota</taxon>
        <taxon>Viridiplantae</taxon>
        <taxon>Streptophyta</taxon>
        <taxon>Embryophyta</taxon>
        <taxon>Tracheophyta</taxon>
        <taxon>Spermatophyta</taxon>
        <taxon>Magnoliopsida</taxon>
        <taxon>eudicotyledons</taxon>
        <taxon>Gunneridae</taxon>
        <taxon>Pentapetalae</taxon>
        <taxon>asterids</taxon>
        <taxon>lamiids</taxon>
        <taxon>Lamiales</taxon>
        <taxon>Pedaliaceae</taxon>
        <taxon>Sesamum</taxon>
    </lineage>
</organism>
<keyword evidence="3" id="KW-1185">Reference proteome</keyword>
<accession>A0AAE1X3M9</accession>
<gene>
    <name evidence="2" type="ORF">Sango_0820200</name>
</gene>
<proteinExistence type="predicted"/>
<evidence type="ECO:0000313" key="3">
    <source>
        <dbReference type="Proteomes" id="UP001289374"/>
    </source>
</evidence>
<reference evidence="2" key="2">
    <citation type="journal article" date="2024" name="Plant">
        <title>Genomic evolution and insights into agronomic trait innovations of Sesamum species.</title>
        <authorList>
            <person name="Miao H."/>
            <person name="Wang L."/>
            <person name="Qu L."/>
            <person name="Liu H."/>
            <person name="Sun Y."/>
            <person name="Le M."/>
            <person name="Wang Q."/>
            <person name="Wei S."/>
            <person name="Zheng Y."/>
            <person name="Lin W."/>
            <person name="Duan Y."/>
            <person name="Cao H."/>
            <person name="Xiong S."/>
            <person name="Wang X."/>
            <person name="Wei L."/>
            <person name="Li C."/>
            <person name="Ma Q."/>
            <person name="Ju M."/>
            <person name="Zhao R."/>
            <person name="Li G."/>
            <person name="Mu C."/>
            <person name="Tian Q."/>
            <person name="Mei H."/>
            <person name="Zhang T."/>
            <person name="Gao T."/>
            <person name="Zhang H."/>
        </authorList>
    </citation>
    <scope>NUCLEOTIDE SEQUENCE</scope>
    <source>
        <strain evidence="2">K16</strain>
    </source>
</reference>
<evidence type="ECO:0000313" key="2">
    <source>
        <dbReference type="EMBL" id="KAK4404516.1"/>
    </source>
</evidence>
<dbReference type="Proteomes" id="UP001289374">
    <property type="component" value="Unassembled WGS sequence"/>
</dbReference>
<protein>
    <recommendedName>
        <fullName evidence="1">Reverse transcriptase domain-containing protein</fullName>
    </recommendedName>
</protein>